<keyword evidence="3" id="KW-1185">Reference proteome</keyword>
<organism evidence="2 3">
    <name type="scientific">Aspergillus granulosus</name>
    <dbReference type="NCBI Taxonomy" id="176169"/>
    <lineage>
        <taxon>Eukaryota</taxon>
        <taxon>Fungi</taxon>
        <taxon>Dikarya</taxon>
        <taxon>Ascomycota</taxon>
        <taxon>Pezizomycotina</taxon>
        <taxon>Eurotiomycetes</taxon>
        <taxon>Eurotiomycetidae</taxon>
        <taxon>Eurotiales</taxon>
        <taxon>Aspergillaceae</taxon>
        <taxon>Aspergillus</taxon>
        <taxon>Aspergillus subgen. Nidulantes</taxon>
    </lineage>
</organism>
<gene>
    <name evidence="2" type="ORF">BJX63DRAFT_121815</name>
</gene>
<dbReference type="Proteomes" id="UP001610334">
    <property type="component" value="Unassembled WGS sequence"/>
</dbReference>
<feature type="compositionally biased region" description="Basic and acidic residues" evidence="1">
    <location>
        <begin position="49"/>
        <end position="62"/>
    </location>
</feature>
<evidence type="ECO:0000313" key="2">
    <source>
        <dbReference type="EMBL" id="KAL2822467.1"/>
    </source>
</evidence>
<evidence type="ECO:0000313" key="3">
    <source>
        <dbReference type="Proteomes" id="UP001610334"/>
    </source>
</evidence>
<reference evidence="2 3" key="1">
    <citation type="submission" date="2024-07" db="EMBL/GenBank/DDBJ databases">
        <title>Section-level genome sequencing and comparative genomics of Aspergillus sections Usti and Cavernicolus.</title>
        <authorList>
            <consortium name="Lawrence Berkeley National Laboratory"/>
            <person name="Nybo J.L."/>
            <person name="Vesth T.C."/>
            <person name="Theobald S."/>
            <person name="Frisvad J.C."/>
            <person name="Larsen T.O."/>
            <person name="Kjaerboelling I."/>
            <person name="Rothschild-Mancinelli K."/>
            <person name="Lyhne E.K."/>
            <person name="Kogle M.E."/>
            <person name="Barry K."/>
            <person name="Clum A."/>
            <person name="Na H."/>
            <person name="Ledsgaard L."/>
            <person name="Lin J."/>
            <person name="Lipzen A."/>
            <person name="Kuo A."/>
            <person name="Riley R."/>
            <person name="Mondo S."/>
            <person name="Labutti K."/>
            <person name="Haridas S."/>
            <person name="Pangalinan J."/>
            <person name="Salamov A.A."/>
            <person name="Simmons B.A."/>
            <person name="Magnuson J.K."/>
            <person name="Chen J."/>
            <person name="Drula E."/>
            <person name="Henrissat B."/>
            <person name="Wiebenga A."/>
            <person name="Lubbers R.J."/>
            <person name="Gomes A.C."/>
            <person name="Makela M.R."/>
            <person name="Stajich J."/>
            <person name="Grigoriev I.V."/>
            <person name="Mortensen U.H."/>
            <person name="De Vries R.P."/>
            <person name="Baker S.E."/>
            <person name="Andersen M.R."/>
        </authorList>
    </citation>
    <scope>NUCLEOTIDE SEQUENCE [LARGE SCALE GENOMIC DNA]</scope>
    <source>
        <strain evidence="2 3">CBS 588.65</strain>
    </source>
</reference>
<comment type="caution">
    <text evidence="2">The sequence shown here is derived from an EMBL/GenBank/DDBJ whole genome shotgun (WGS) entry which is preliminary data.</text>
</comment>
<dbReference type="EMBL" id="JBFXLT010000002">
    <property type="protein sequence ID" value="KAL2822467.1"/>
    <property type="molecule type" value="Genomic_DNA"/>
</dbReference>
<accession>A0ABR4I4A8</accession>
<feature type="region of interest" description="Disordered" evidence="1">
    <location>
        <begin position="41"/>
        <end position="74"/>
    </location>
</feature>
<protein>
    <submittedName>
        <fullName evidence="2">Uncharacterized protein</fullName>
    </submittedName>
</protein>
<sequence>MMTRNLNEAVGNPWLLIGEGPGKGRETDSYDTQHIGTLVQRSITIPQAQKEEAQKSRTKEGGSRTGNQSWPSPRRYQEMGAIASLPFDISFEDKHLLHTYALSMSTEIYGTSRTPYFSSIRDLVIPTCHFAPLVLQWTLIEAEAYVRRNMDPFQAKGTFTLQRAIGAYQAINSYIETCNGNVTDELLSGIVMAIVTEFRLNGSALARVHMRGYEELVEMRGGIKKILLNAPVPLMLAGQIMPYIMCEPDSYITGPGLEVSVADTMCTLRIDACNPGFRAVLRDSQVRVLLSSRWLTPYLTFGTAGRDWAGLGYPQKANRFLSVYLVVQSLWRFREDLEYARFTVAQIHQAVAKSAYFDDQGRISLNVGGFMWAVVKALFDVDLVVEGMQTVKKQQAQVIISAVEVLKFFRGMGDQSRFRIVTYLCSLLNS</sequence>
<evidence type="ECO:0000256" key="1">
    <source>
        <dbReference type="SAM" id="MobiDB-lite"/>
    </source>
</evidence>
<name>A0ABR4I4A8_9EURO</name>
<proteinExistence type="predicted"/>